<gene>
    <name evidence="2" type="ORF">CLFO_08810</name>
</gene>
<evidence type="ECO:0000313" key="2">
    <source>
        <dbReference type="EMBL" id="ARE86557.1"/>
    </source>
</evidence>
<dbReference type="Proteomes" id="UP000192478">
    <property type="component" value="Chromosome"/>
</dbReference>
<proteinExistence type="predicted"/>
<evidence type="ECO:0000313" key="3">
    <source>
        <dbReference type="Proteomes" id="UP000192478"/>
    </source>
</evidence>
<reference evidence="2 3" key="1">
    <citation type="submission" date="2017-03" db="EMBL/GenBank/DDBJ databases">
        <title>Complete sequence of Clostridium formicaceticum DSM 92.</title>
        <authorList>
            <person name="Poehlein A."/>
            <person name="Karl M."/>
            <person name="Bengelsdorf F.R."/>
            <person name="Duerre P."/>
            <person name="Daniel R."/>
        </authorList>
    </citation>
    <scope>NUCLEOTIDE SEQUENCE [LARGE SCALE GENOMIC DNA]</scope>
    <source>
        <strain evidence="2 3">DSM 92</strain>
    </source>
</reference>
<feature type="region of interest" description="Disordered" evidence="1">
    <location>
        <begin position="1"/>
        <end position="35"/>
    </location>
</feature>
<sequence length="35" mass="3779">MDSIPDGSQKPLARSKKTEIREGFSTTLGAKTSLK</sequence>
<organism evidence="2 3">
    <name type="scientific">Clostridium formicaceticum</name>
    <dbReference type="NCBI Taxonomy" id="1497"/>
    <lineage>
        <taxon>Bacteria</taxon>
        <taxon>Bacillati</taxon>
        <taxon>Bacillota</taxon>
        <taxon>Clostridia</taxon>
        <taxon>Eubacteriales</taxon>
        <taxon>Clostridiaceae</taxon>
        <taxon>Clostridium</taxon>
    </lineage>
</organism>
<dbReference type="AlphaFoldDB" id="A0AAC9RIS4"/>
<dbReference type="EMBL" id="CP020559">
    <property type="protein sequence ID" value="ARE86557.1"/>
    <property type="molecule type" value="Genomic_DNA"/>
</dbReference>
<feature type="compositionally biased region" description="Polar residues" evidence="1">
    <location>
        <begin position="24"/>
        <end position="35"/>
    </location>
</feature>
<protein>
    <submittedName>
        <fullName evidence="2">Uncharacterized protein</fullName>
    </submittedName>
</protein>
<evidence type="ECO:0000256" key="1">
    <source>
        <dbReference type="SAM" id="MobiDB-lite"/>
    </source>
</evidence>
<name>A0AAC9RIS4_9CLOT</name>
<accession>A0AAC9RIS4</accession>